<dbReference type="PANTHER" id="PTHR15944:SF0">
    <property type="entry name" value="PRENYLCYSTEINE LYASE DOMAIN-CONTAINING PROTEIN"/>
    <property type="match status" value="1"/>
</dbReference>
<dbReference type="PANTHER" id="PTHR15944">
    <property type="entry name" value="FARNESYLCYSTEINE LYASE"/>
    <property type="match status" value="1"/>
</dbReference>
<feature type="domain" description="Prenylcysteine lyase" evidence="9">
    <location>
        <begin position="145"/>
        <end position="472"/>
    </location>
</feature>
<evidence type="ECO:0000256" key="2">
    <source>
        <dbReference type="ARBA" id="ARBA00009967"/>
    </source>
</evidence>
<reference evidence="10 11" key="1">
    <citation type="submission" date="2021-07" db="EMBL/GenBank/DDBJ databases">
        <title>The Aristolochia fimbriata genome: insights into angiosperm evolution, floral development and chemical biosynthesis.</title>
        <authorList>
            <person name="Jiao Y."/>
        </authorList>
    </citation>
    <scope>NUCLEOTIDE SEQUENCE [LARGE SCALE GENOMIC DNA]</scope>
    <source>
        <strain evidence="10">IBCAS-2021</strain>
        <tissue evidence="10">Leaf</tissue>
    </source>
</reference>
<comment type="caution">
    <text evidence="10">The sequence shown here is derived from an EMBL/GenBank/DDBJ whole genome shotgun (WGS) entry which is preliminary data.</text>
</comment>
<keyword evidence="5" id="KW-0274">FAD</keyword>
<keyword evidence="6" id="KW-0560">Oxidoreductase</keyword>
<dbReference type="Pfam" id="PF13450">
    <property type="entry name" value="NAD_binding_8"/>
    <property type="match status" value="1"/>
</dbReference>
<keyword evidence="11" id="KW-1185">Reference proteome</keyword>
<dbReference type="InterPro" id="IPR036188">
    <property type="entry name" value="FAD/NAD-bd_sf"/>
</dbReference>
<evidence type="ECO:0000313" key="10">
    <source>
        <dbReference type="EMBL" id="KAG9439695.1"/>
    </source>
</evidence>
<sequence>MAEPDVLFLFLLSVSFTLTGRSSATTRVVSSPSICVIGGGIGGSSLAYFLKSYSSDQNISSIRIFEKSGVVGGRMATVEVAGDKFEAGASVIHPKNMHAIRFAQLLNLKKKTRKDDASSIGIWNGQKFIFKTVSLPPNSRFGKIISFLNSLLVLKRYRWSLFRMHRFVERTVHCFLKYYQQLEARPVFETVEEMLQWAGLHSLTQRTLQEELAEAGLSQRLISELVTVITRINYGQDVSISALAGTVSLAGSDSGLWSVEGGNWMLAAGLINHSNASLNLGEEILSVARIGRMYELKSTRGSSYSCEVVVAATPLDELNISFSPPISVPQRKLMHTYTTFVRGLLNHGYFGLNSHKEIPDLVGTIEDLNLPFSSIGVQKTYSIDDKVYKVFSRSAIPEELLDQMFSRRQETIRLNWAAYPHFMAPEVFAPFMLDGLHLYYVNAFENAASTIETSAVAAENVARLILKRLSSGTPTDVHYIGMSVSEYGHKFDL</sequence>
<keyword evidence="7" id="KW-0325">Glycoprotein</keyword>
<gene>
    <name evidence="10" type="ORF">H6P81_019860</name>
</gene>
<dbReference type="Proteomes" id="UP000825729">
    <property type="component" value="Unassembled WGS sequence"/>
</dbReference>
<dbReference type="EMBL" id="JAINDJ010000008">
    <property type="protein sequence ID" value="KAG9439695.1"/>
    <property type="molecule type" value="Genomic_DNA"/>
</dbReference>
<evidence type="ECO:0000259" key="9">
    <source>
        <dbReference type="Pfam" id="PF07156"/>
    </source>
</evidence>
<dbReference type="InterPro" id="IPR017046">
    <property type="entry name" value="Prenylcysteine_Oxase1"/>
</dbReference>
<keyword evidence="4 8" id="KW-0732">Signal</keyword>
<dbReference type="GO" id="GO:0001735">
    <property type="term" value="F:prenylcysteine oxidase activity"/>
    <property type="evidence" value="ECO:0007669"/>
    <property type="project" value="InterPro"/>
</dbReference>
<dbReference type="Pfam" id="PF07156">
    <property type="entry name" value="Prenylcys_lyase"/>
    <property type="match status" value="1"/>
</dbReference>
<feature type="signal peptide" evidence="8">
    <location>
        <begin position="1"/>
        <end position="24"/>
    </location>
</feature>
<protein>
    <recommendedName>
        <fullName evidence="9">Prenylcysteine lyase domain-containing protein</fullName>
    </recommendedName>
</protein>
<keyword evidence="3" id="KW-0285">Flavoprotein</keyword>
<dbReference type="GO" id="GO:0030327">
    <property type="term" value="P:prenylated protein catabolic process"/>
    <property type="evidence" value="ECO:0007669"/>
    <property type="project" value="TreeGrafter"/>
</dbReference>
<evidence type="ECO:0000256" key="1">
    <source>
        <dbReference type="ARBA" id="ARBA00001974"/>
    </source>
</evidence>
<comment type="cofactor">
    <cofactor evidence="1">
        <name>FAD</name>
        <dbReference type="ChEBI" id="CHEBI:57692"/>
    </cofactor>
</comment>
<evidence type="ECO:0000313" key="11">
    <source>
        <dbReference type="Proteomes" id="UP000825729"/>
    </source>
</evidence>
<accession>A0AAV7DSY1</accession>
<dbReference type="InterPro" id="IPR010795">
    <property type="entry name" value="Prenylcys_lyase"/>
</dbReference>
<dbReference type="FunFam" id="3.50.50.60:FF:000430">
    <property type="entry name" value="Farnesylcysteine lyase"/>
    <property type="match status" value="1"/>
</dbReference>
<dbReference type="GO" id="GO:0030328">
    <property type="term" value="P:prenylcysteine catabolic process"/>
    <property type="evidence" value="ECO:0007669"/>
    <property type="project" value="InterPro"/>
</dbReference>
<evidence type="ECO:0000256" key="4">
    <source>
        <dbReference type="ARBA" id="ARBA00022729"/>
    </source>
</evidence>
<evidence type="ECO:0000256" key="6">
    <source>
        <dbReference type="ARBA" id="ARBA00023002"/>
    </source>
</evidence>
<dbReference type="SUPFAM" id="SSF51905">
    <property type="entry name" value="FAD/NAD(P)-binding domain"/>
    <property type="match status" value="1"/>
</dbReference>
<feature type="chain" id="PRO_5043462397" description="Prenylcysteine lyase domain-containing protein" evidence="8">
    <location>
        <begin position="25"/>
        <end position="493"/>
    </location>
</feature>
<organism evidence="10 11">
    <name type="scientific">Aristolochia fimbriata</name>
    <name type="common">White veined hardy Dutchman's pipe vine</name>
    <dbReference type="NCBI Taxonomy" id="158543"/>
    <lineage>
        <taxon>Eukaryota</taxon>
        <taxon>Viridiplantae</taxon>
        <taxon>Streptophyta</taxon>
        <taxon>Embryophyta</taxon>
        <taxon>Tracheophyta</taxon>
        <taxon>Spermatophyta</taxon>
        <taxon>Magnoliopsida</taxon>
        <taxon>Magnoliidae</taxon>
        <taxon>Piperales</taxon>
        <taxon>Aristolochiaceae</taxon>
        <taxon>Aristolochia</taxon>
    </lineage>
</organism>
<evidence type="ECO:0000256" key="5">
    <source>
        <dbReference type="ARBA" id="ARBA00022827"/>
    </source>
</evidence>
<dbReference type="Gene3D" id="3.50.50.60">
    <property type="entry name" value="FAD/NAD(P)-binding domain"/>
    <property type="match status" value="1"/>
</dbReference>
<name>A0AAV7DSY1_ARIFI</name>
<proteinExistence type="inferred from homology"/>
<evidence type="ECO:0000256" key="7">
    <source>
        <dbReference type="ARBA" id="ARBA00023180"/>
    </source>
</evidence>
<comment type="similarity">
    <text evidence="2">Belongs to the prenylcysteine oxidase family.</text>
</comment>
<dbReference type="AlphaFoldDB" id="A0AAV7DSY1"/>
<dbReference type="PIRSF" id="PIRSF036292">
    <property type="entry name" value="Prenylcysteine_oxidase"/>
    <property type="match status" value="1"/>
</dbReference>
<evidence type="ECO:0000256" key="3">
    <source>
        <dbReference type="ARBA" id="ARBA00022630"/>
    </source>
</evidence>
<evidence type="ECO:0000256" key="8">
    <source>
        <dbReference type="SAM" id="SignalP"/>
    </source>
</evidence>